<comment type="caution">
    <text evidence="1">The sequence shown here is derived from an EMBL/GenBank/DDBJ whole genome shotgun (WGS) entry which is preliminary data.</text>
</comment>
<evidence type="ECO:0000313" key="1">
    <source>
        <dbReference type="EMBL" id="MFC4528919.1"/>
    </source>
</evidence>
<sequence>MPVYVPKGFSQTDDFFAGVMVDAPEFTMNGMSLDDAFSRLRAGIDSVLERVRNPEATLLLHQCLAELSDVERMFHGNIQADPTVRKAARSRLQRAYYDLYRKSGQLLKPDADIGPDDHV</sequence>
<proteinExistence type="predicted"/>
<dbReference type="RefSeq" id="WP_266151092.1">
    <property type="nucleotide sequence ID" value="NZ_CP064028.1"/>
</dbReference>
<name>A0ABV9C8X5_9GAMM</name>
<accession>A0ABV9C8X5</accession>
<reference evidence="2" key="1">
    <citation type="journal article" date="2019" name="Int. J. Syst. Evol. Microbiol.">
        <title>The Global Catalogue of Microorganisms (GCM) 10K type strain sequencing project: providing services to taxonomists for standard genome sequencing and annotation.</title>
        <authorList>
            <consortium name="The Broad Institute Genomics Platform"/>
            <consortium name="The Broad Institute Genome Sequencing Center for Infectious Disease"/>
            <person name="Wu L."/>
            <person name="Ma J."/>
        </authorList>
    </citation>
    <scope>NUCLEOTIDE SEQUENCE [LARGE SCALE GENOMIC DNA]</scope>
    <source>
        <strain evidence="2">CCM 4481</strain>
    </source>
</reference>
<dbReference type="EMBL" id="JBHSGA010000023">
    <property type="protein sequence ID" value="MFC4528919.1"/>
    <property type="molecule type" value="Genomic_DNA"/>
</dbReference>
<protein>
    <submittedName>
        <fullName evidence="1">Uncharacterized protein</fullName>
    </submittedName>
</protein>
<keyword evidence="2" id="KW-1185">Reference proteome</keyword>
<evidence type="ECO:0000313" key="2">
    <source>
        <dbReference type="Proteomes" id="UP001595961"/>
    </source>
</evidence>
<gene>
    <name evidence="1" type="ORF">ACFO5W_19910</name>
</gene>
<organism evidence="1 2">
    <name type="scientific">Dyella halodurans</name>
    <dbReference type="NCBI Taxonomy" id="1920171"/>
    <lineage>
        <taxon>Bacteria</taxon>
        <taxon>Pseudomonadati</taxon>
        <taxon>Pseudomonadota</taxon>
        <taxon>Gammaproteobacteria</taxon>
        <taxon>Lysobacterales</taxon>
        <taxon>Rhodanobacteraceae</taxon>
        <taxon>Dyella</taxon>
    </lineage>
</organism>
<dbReference type="Proteomes" id="UP001595961">
    <property type="component" value="Unassembled WGS sequence"/>
</dbReference>